<dbReference type="InterPro" id="IPR027417">
    <property type="entry name" value="P-loop_NTPase"/>
</dbReference>
<keyword evidence="3" id="KW-1185">Reference proteome</keyword>
<accession>A0A517XQG3</accession>
<sequence length="378" mass="41241">MNVFRPPPPPDPARDKFALARKELSAALIERDEEIDLALTALLANEHVLLVGPPGCGKSLLLDSLLSWTGGSKFSILLTKFTTPEEVFGPVSLAGLKEDRYVRVTAGRLPEADFAFVDEVWKASSAVLNTLLKILNERTYDAGDGVARRVPLRLCVAASNEWPSPDTGKELSALLDRFVLRATVSPIRSQAGRQRLLWTRDHAPKLTTAVTPAEVDQARRRAQSLPWSAEAKEALEVILKELAKEGVRPGDRRQFKTVGVVQAFAYLCGADEVQPEHLEVARHTLWDDPQEQPQAAARVIAKIANPVGMRVTQLLLEVEEVLAAAEVRNLADAARAAAKLAEVDRQLAGLTGNGRVAAGRAYVKDQLRQLKLASIEAV</sequence>
<dbReference type="InterPro" id="IPR041538">
    <property type="entry name" value="RavA-like_AAA_lid"/>
</dbReference>
<dbReference type="PANTHER" id="PTHR32204:SF0">
    <property type="entry name" value="ATPASE RAVA"/>
    <property type="match status" value="1"/>
</dbReference>
<gene>
    <name evidence="2" type="primary">ravA_4</name>
    <name evidence="2" type="ORF">ETAA1_16780</name>
</gene>
<dbReference type="SMART" id="SM00382">
    <property type="entry name" value="AAA"/>
    <property type="match status" value="1"/>
</dbReference>
<name>A0A517XQG3_9BACT</name>
<dbReference type="AlphaFoldDB" id="A0A517XQG3"/>
<dbReference type="GO" id="GO:0016787">
    <property type="term" value="F:hydrolase activity"/>
    <property type="evidence" value="ECO:0007669"/>
    <property type="project" value="UniProtKB-KW"/>
</dbReference>
<dbReference type="RefSeq" id="WP_145236159.1">
    <property type="nucleotide sequence ID" value="NZ_CP036273.1"/>
</dbReference>
<dbReference type="PANTHER" id="PTHR32204">
    <property type="entry name" value="ATPASE RAVA"/>
    <property type="match status" value="1"/>
</dbReference>
<dbReference type="KEGG" id="uli:ETAA1_16780"/>
<dbReference type="SUPFAM" id="SSF52540">
    <property type="entry name" value="P-loop containing nucleoside triphosphate hydrolases"/>
    <property type="match status" value="1"/>
</dbReference>
<dbReference type="EMBL" id="CP036273">
    <property type="protein sequence ID" value="QDU19742.1"/>
    <property type="molecule type" value="Genomic_DNA"/>
</dbReference>
<dbReference type="OrthoDB" id="1814213at2"/>
<feature type="domain" description="AAA+ ATPase" evidence="1">
    <location>
        <begin position="44"/>
        <end position="186"/>
    </location>
</feature>
<proteinExistence type="predicted"/>
<dbReference type="InterPro" id="IPR003593">
    <property type="entry name" value="AAA+_ATPase"/>
</dbReference>
<dbReference type="InterPro" id="IPR050513">
    <property type="entry name" value="RavA_ATPases"/>
</dbReference>
<dbReference type="CDD" id="cd00009">
    <property type="entry name" value="AAA"/>
    <property type="match status" value="1"/>
</dbReference>
<keyword evidence="2" id="KW-0378">Hydrolase</keyword>
<dbReference type="Pfam" id="PF20030">
    <property type="entry name" value="bpMoxR"/>
    <property type="match status" value="1"/>
</dbReference>
<reference evidence="2 3" key="1">
    <citation type="submission" date="2019-02" db="EMBL/GenBank/DDBJ databases">
        <title>Deep-cultivation of Planctomycetes and their phenomic and genomic characterization uncovers novel biology.</title>
        <authorList>
            <person name="Wiegand S."/>
            <person name="Jogler M."/>
            <person name="Boedeker C."/>
            <person name="Pinto D."/>
            <person name="Vollmers J."/>
            <person name="Rivas-Marin E."/>
            <person name="Kohn T."/>
            <person name="Peeters S.H."/>
            <person name="Heuer A."/>
            <person name="Rast P."/>
            <person name="Oberbeckmann S."/>
            <person name="Bunk B."/>
            <person name="Jeske O."/>
            <person name="Meyerdierks A."/>
            <person name="Storesund J.E."/>
            <person name="Kallscheuer N."/>
            <person name="Luecker S."/>
            <person name="Lage O.M."/>
            <person name="Pohl T."/>
            <person name="Merkel B.J."/>
            <person name="Hornburger P."/>
            <person name="Mueller R.-W."/>
            <person name="Bruemmer F."/>
            <person name="Labrenz M."/>
            <person name="Spormann A.M."/>
            <person name="Op den Camp H."/>
            <person name="Overmann J."/>
            <person name="Amann R."/>
            <person name="Jetten M.S.M."/>
            <person name="Mascher T."/>
            <person name="Medema M.H."/>
            <person name="Devos D.P."/>
            <person name="Kaster A.-K."/>
            <person name="Ovreas L."/>
            <person name="Rohde M."/>
            <person name="Galperin M.Y."/>
            <person name="Jogler C."/>
        </authorList>
    </citation>
    <scope>NUCLEOTIDE SEQUENCE [LARGE SCALE GENOMIC DNA]</scope>
    <source>
        <strain evidence="2 3">ETA_A1</strain>
    </source>
</reference>
<evidence type="ECO:0000259" key="1">
    <source>
        <dbReference type="SMART" id="SM00382"/>
    </source>
</evidence>
<organism evidence="2 3">
    <name type="scientific">Urbifossiella limnaea</name>
    <dbReference type="NCBI Taxonomy" id="2528023"/>
    <lineage>
        <taxon>Bacteria</taxon>
        <taxon>Pseudomonadati</taxon>
        <taxon>Planctomycetota</taxon>
        <taxon>Planctomycetia</taxon>
        <taxon>Gemmatales</taxon>
        <taxon>Gemmataceae</taxon>
        <taxon>Urbifossiella</taxon>
    </lineage>
</organism>
<protein>
    <submittedName>
        <fullName evidence="2">ATPase RavA</fullName>
        <ecNumber evidence="2">3.6.3.-</ecNumber>
    </submittedName>
</protein>
<dbReference type="Proteomes" id="UP000319576">
    <property type="component" value="Chromosome"/>
</dbReference>
<evidence type="ECO:0000313" key="2">
    <source>
        <dbReference type="EMBL" id="QDU19742.1"/>
    </source>
</evidence>
<dbReference type="EC" id="3.6.3.-" evidence="2"/>
<dbReference type="InterPro" id="IPR045427">
    <property type="entry name" value="MoxR"/>
</dbReference>
<dbReference type="Gene3D" id="3.40.50.300">
    <property type="entry name" value="P-loop containing nucleotide triphosphate hydrolases"/>
    <property type="match status" value="1"/>
</dbReference>
<dbReference type="Pfam" id="PF17868">
    <property type="entry name" value="AAA_lid_8"/>
    <property type="match status" value="1"/>
</dbReference>
<evidence type="ECO:0000313" key="3">
    <source>
        <dbReference type="Proteomes" id="UP000319576"/>
    </source>
</evidence>